<dbReference type="GO" id="GO:0003676">
    <property type="term" value="F:nucleic acid binding"/>
    <property type="evidence" value="ECO:0007669"/>
    <property type="project" value="InterPro"/>
</dbReference>
<dbReference type="OMA" id="LLWHEQS"/>
<dbReference type="Gene3D" id="3.30.420.10">
    <property type="entry name" value="Ribonuclease H-like superfamily/Ribonuclease H"/>
    <property type="match status" value="1"/>
</dbReference>
<sequence length="99" mass="11796">MYALLWHEQSYQIKSFDNWPSHGSDLNPIEHLQWALKQRVRKRRHQIHNVEQLEGVLHDEWKIFPLELAEKLVADMPPGTRQLLMLKEGIQSINNNFTI</sequence>
<protein>
    <recommendedName>
        <fullName evidence="3">Tc1-like transposase DDE domain-containing protein</fullName>
    </recommendedName>
</protein>
<evidence type="ECO:0000313" key="2">
    <source>
        <dbReference type="Proteomes" id="UP000242381"/>
    </source>
</evidence>
<proteinExistence type="predicted"/>
<organism evidence="1 2">
    <name type="scientific">Rhizopus microsporus</name>
    <dbReference type="NCBI Taxonomy" id="58291"/>
    <lineage>
        <taxon>Eukaryota</taxon>
        <taxon>Fungi</taxon>
        <taxon>Fungi incertae sedis</taxon>
        <taxon>Mucoromycota</taxon>
        <taxon>Mucoromycotina</taxon>
        <taxon>Mucoromycetes</taxon>
        <taxon>Mucorales</taxon>
        <taxon>Mucorineae</taxon>
        <taxon>Rhizopodaceae</taxon>
        <taxon>Rhizopus</taxon>
    </lineage>
</organism>
<reference evidence="1 2" key="1">
    <citation type="journal article" date="2016" name="Proc. Natl. Acad. Sci. U.S.A.">
        <title>Lipid metabolic changes in an early divergent fungus govern the establishment of a mutualistic symbiosis with endobacteria.</title>
        <authorList>
            <person name="Lastovetsky O.A."/>
            <person name="Gaspar M.L."/>
            <person name="Mondo S.J."/>
            <person name="LaButti K.M."/>
            <person name="Sandor L."/>
            <person name="Grigoriev I.V."/>
            <person name="Henry S.A."/>
            <person name="Pawlowska T.E."/>
        </authorList>
    </citation>
    <scope>NUCLEOTIDE SEQUENCE [LARGE SCALE GENOMIC DNA]</scope>
    <source>
        <strain evidence="1 2">ATCC 11559</strain>
    </source>
</reference>
<dbReference type="Proteomes" id="UP000242381">
    <property type="component" value="Unassembled WGS sequence"/>
</dbReference>
<name>A0A1X0RWW3_RHIZD</name>
<gene>
    <name evidence="1" type="ORF">BCV71DRAFT_265559</name>
</gene>
<evidence type="ECO:0000313" key="1">
    <source>
        <dbReference type="EMBL" id="ORE16545.1"/>
    </source>
</evidence>
<dbReference type="EMBL" id="KV921382">
    <property type="protein sequence ID" value="ORE16545.1"/>
    <property type="molecule type" value="Genomic_DNA"/>
</dbReference>
<dbReference type="AlphaFoldDB" id="A0A1X0RWW3"/>
<accession>A0A1X0RWW3</accession>
<dbReference type="InterPro" id="IPR036397">
    <property type="entry name" value="RNaseH_sf"/>
</dbReference>
<evidence type="ECO:0008006" key="3">
    <source>
        <dbReference type="Google" id="ProtNLM"/>
    </source>
</evidence>